<dbReference type="RefSeq" id="WP_190866462.1">
    <property type="nucleotide sequence ID" value="NZ_JACXIY010000041.1"/>
</dbReference>
<keyword evidence="8 9" id="KW-0472">Membrane</keyword>
<dbReference type="PROSITE" id="PS50893">
    <property type="entry name" value="ABC_TRANSPORTER_2"/>
    <property type="match status" value="1"/>
</dbReference>
<gene>
    <name evidence="12" type="ORF">IDH41_26225</name>
</gene>
<dbReference type="InterPro" id="IPR017871">
    <property type="entry name" value="ABC_transporter-like_CS"/>
</dbReference>
<keyword evidence="2" id="KW-0813">Transport</keyword>
<feature type="transmembrane region" description="Helical" evidence="9">
    <location>
        <begin position="133"/>
        <end position="151"/>
    </location>
</feature>
<keyword evidence="5" id="KW-0547">Nucleotide-binding</keyword>
<dbReference type="InterPro" id="IPR003593">
    <property type="entry name" value="AAA+_ATPase"/>
</dbReference>
<dbReference type="InterPro" id="IPR039421">
    <property type="entry name" value="Type_1_exporter"/>
</dbReference>
<dbReference type="InterPro" id="IPR027417">
    <property type="entry name" value="P-loop_NTPase"/>
</dbReference>
<dbReference type="Gene3D" id="3.40.50.300">
    <property type="entry name" value="P-loop containing nucleotide triphosphate hydrolases"/>
    <property type="match status" value="1"/>
</dbReference>
<dbReference type="PROSITE" id="PS50929">
    <property type="entry name" value="ABC_TM1F"/>
    <property type="match status" value="1"/>
</dbReference>
<evidence type="ECO:0000313" key="13">
    <source>
        <dbReference type="Proteomes" id="UP000632125"/>
    </source>
</evidence>
<dbReference type="AlphaFoldDB" id="A0A927CR63"/>
<accession>A0A927CR63</accession>
<evidence type="ECO:0000256" key="3">
    <source>
        <dbReference type="ARBA" id="ARBA00022475"/>
    </source>
</evidence>
<feature type="transmembrane region" description="Helical" evidence="9">
    <location>
        <begin position="157"/>
        <end position="174"/>
    </location>
</feature>
<evidence type="ECO:0000256" key="2">
    <source>
        <dbReference type="ARBA" id="ARBA00022448"/>
    </source>
</evidence>
<keyword evidence="6 12" id="KW-0067">ATP-binding</keyword>
<dbReference type="SUPFAM" id="SSF90123">
    <property type="entry name" value="ABC transporter transmembrane region"/>
    <property type="match status" value="1"/>
</dbReference>
<dbReference type="PANTHER" id="PTHR43394">
    <property type="entry name" value="ATP-DEPENDENT PERMEASE MDL1, MITOCHONDRIAL"/>
    <property type="match status" value="1"/>
</dbReference>
<keyword evidence="13" id="KW-1185">Reference proteome</keyword>
<feature type="transmembrane region" description="Helical" evidence="9">
    <location>
        <begin position="51"/>
        <end position="76"/>
    </location>
</feature>
<organism evidence="12 13">
    <name type="scientific">Paenibacillus arenilitoris</name>
    <dbReference type="NCBI Taxonomy" id="2772299"/>
    <lineage>
        <taxon>Bacteria</taxon>
        <taxon>Bacillati</taxon>
        <taxon>Bacillota</taxon>
        <taxon>Bacilli</taxon>
        <taxon>Bacillales</taxon>
        <taxon>Paenibacillaceae</taxon>
        <taxon>Paenibacillus</taxon>
    </lineage>
</organism>
<dbReference type="Pfam" id="PF00005">
    <property type="entry name" value="ABC_tran"/>
    <property type="match status" value="1"/>
</dbReference>
<evidence type="ECO:0000259" key="10">
    <source>
        <dbReference type="PROSITE" id="PS50893"/>
    </source>
</evidence>
<evidence type="ECO:0000256" key="5">
    <source>
        <dbReference type="ARBA" id="ARBA00022741"/>
    </source>
</evidence>
<evidence type="ECO:0000313" key="12">
    <source>
        <dbReference type="EMBL" id="MBD2872082.1"/>
    </source>
</evidence>
<comment type="caution">
    <text evidence="12">The sequence shown here is derived from an EMBL/GenBank/DDBJ whole genome shotgun (WGS) entry which is preliminary data.</text>
</comment>
<evidence type="ECO:0000256" key="4">
    <source>
        <dbReference type="ARBA" id="ARBA00022692"/>
    </source>
</evidence>
<evidence type="ECO:0000256" key="7">
    <source>
        <dbReference type="ARBA" id="ARBA00022989"/>
    </source>
</evidence>
<dbReference type="InterPro" id="IPR036640">
    <property type="entry name" value="ABC1_TM_sf"/>
</dbReference>
<dbReference type="SUPFAM" id="SSF52540">
    <property type="entry name" value="P-loop containing nucleoside triphosphate hydrolases"/>
    <property type="match status" value="1"/>
</dbReference>
<protein>
    <submittedName>
        <fullName evidence="12">ABC transporter ATP-binding protein</fullName>
    </submittedName>
</protein>
<dbReference type="Pfam" id="PF00664">
    <property type="entry name" value="ABC_membrane"/>
    <property type="match status" value="1"/>
</dbReference>
<evidence type="ECO:0000259" key="11">
    <source>
        <dbReference type="PROSITE" id="PS50929"/>
    </source>
</evidence>
<feature type="domain" description="ABC transporter" evidence="10">
    <location>
        <begin position="334"/>
        <end position="567"/>
    </location>
</feature>
<dbReference type="GO" id="GO:0015421">
    <property type="term" value="F:ABC-type oligopeptide transporter activity"/>
    <property type="evidence" value="ECO:0007669"/>
    <property type="project" value="TreeGrafter"/>
</dbReference>
<dbReference type="GO" id="GO:0005524">
    <property type="term" value="F:ATP binding"/>
    <property type="evidence" value="ECO:0007669"/>
    <property type="project" value="UniProtKB-KW"/>
</dbReference>
<dbReference type="InterPro" id="IPR011527">
    <property type="entry name" value="ABC1_TM_dom"/>
</dbReference>
<dbReference type="CDD" id="cd18548">
    <property type="entry name" value="ABC_6TM_Tm287_like"/>
    <property type="match status" value="1"/>
</dbReference>
<name>A0A927CR63_9BACL</name>
<evidence type="ECO:0000256" key="9">
    <source>
        <dbReference type="SAM" id="Phobius"/>
    </source>
</evidence>
<dbReference type="PANTHER" id="PTHR43394:SF1">
    <property type="entry name" value="ATP-BINDING CASSETTE SUB-FAMILY B MEMBER 10, MITOCHONDRIAL"/>
    <property type="match status" value="1"/>
</dbReference>
<dbReference type="GO" id="GO:0005886">
    <property type="term" value="C:plasma membrane"/>
    <property type="evidence" value="ECO:0007669"/>
    <property type="project" value="UniProtKB-SubCell"/>
</dbReference>
<feature type="domain" description="ABC transmembrane type-1" evidence="11">
    <location>
        <begin position="16"/>
        <end position="298"/>
    </location>
</feature>
<comment type="subcellular location">
    <subcellularLocation>
        <location evidence="1">Cell membrane</location>
        <topology evidence="1">Multi-pass membrane protein</topology>
    </subcellularLocation>
</comment>
<evidence type="ECO:0000256" key="1">
    <source>
        <dbReference type="ARBA" id="ARBA00004651"/>
    </source>
</evidence>
<keyword evidence="7 9" id="KW-1133">Transmembrane helix</keyword>
<dbReference type="Proteomes" id="UP000632125">
    <property type="component" value="Unassembled WGS sequence"/>
</dbReference>
<dbReference type="PROSITE" id="PS00211">
    <property type="entry name" value="ABC_TRANSPORTER_1"/>
    <property type="match status" value="1"/>
</dbReference>
<proteinExistence type="predicted"/>
<sequence length="577" mass="63762">MLTMFAFLKKYRLAAIVALLLMLMELAVELLQPFIISKIIDDGIGRDDLSVVLTWGGVLIACSVIAFAVGILSSFYASHVSQSFGFDLRERLYDKVQSFSFANFNRFPESSLITRLTNDVMQLQNTVFMGLRIMLRAPLLVVGSIVMAFVVQPKLALWLAAVVPFLAVFLMWVLKRGERLFRSVQQQLDQVNGVMQQNLIGMRIVRAFVRMKHEAERFGGSSERLKEKTVAALRLTEATMPVILLVMNASVIAVLWFGRVQLDFGSASVGEVVAVVNYATRTTAALSIMSMIIVNFSRARASAQRIEEVLGTEIDLLDAKDSSAAARMPSRGAVAFENVSFRYPDTEELILSGISFEAGPGETIAIMGATGSGKSSLIQLIPRLYDAEEGVVRVDGADTRQIKLERLRRQVGYVPQDIMLFTGSVEENIRWGKEDATLEEVMEAAKIAQIHETIMKLPQRYDTIVGQKGVNLSGGQKQRLTIARALVRKPAILLLDDSTSALDVRTEEALLQALKQMKCTTFLITQKISSTAGADAILLLDDGRLIARGNHGQLLRESALYRKIYESQFGKEGVSHA</sequence>
<feature type="transmembrane region" description="Helical" evidence="9">
    <location>
        <begin position="278"/>
        <end position="296"/>
    </location>
</feature>
<keyword evidence="4 9" id="KW-0812">Transmembrane</keyword>
<evidence type="ECO:0000256" key="8">
    <source>
        <dbReference type="ARBA" id="ARBA00023136"/>
    </source>
</evidence>
<dbReference type="EMBL" id="JACXIY010000041">
    <property type="protein sequence ID" value="MBD2872082.1"/>
    <property type="molecule type" value="Genomic_DNA"/>
</dbReference>
<evidence type="ECO:0000256" key="6">
    <source>
        <dbReference type="ARBA" id="ARBA00022840"/>
    </source>
</evidence>
<feature type="transmembrane region" description="Helical" evidence="9">
    <location>
        <begin position="238"/>
        <end position="258"/>
    </location>
</feature>
<keyword evidence="3" id="KW-1003">Cell membrane</keyword>
<dbReference type="Gene3D" id="1.20.1560.10">
    <property type="entry name" value="ABC transporter type 1, transmembrane domain"/>
    <property type="match status" value="1"/>
</dbReference>
<dbReference type="FunFam" id="3.40.50.300:FF:000221">
    <property type="entry name" value="Multidrug ABC transporter ATP-binding protein"/>
    <property type="match status" value="1"/>
</dbReference>
<dbReference type="SMART" id="SM00382">
    <property type="entry name" value="AAA"/>
    <property type="match status" value="1"/>
</dbReference>
<dbReference type="InterPro" id="IPR003439">
    <property type="entry name" value="ABC_transporter-like_ATP-bd"/>
</dbReference>
<dbReference type="GO" id="GO:0016887">
    <property type="term" value="F:ATP hydrolysis activity"/>
    <property type="evidence" value="ECO:0007669"/>
    <property type="project" value="InterPro"/>
</dbReference>
<reference evidence="12" key="1">
    <citation type="submission" date="2020-09" db="EMBL/GenBank/DDBJ databases">
        <title>A novel bacterium of genus Paenibacillus, isolated from South China Sea.</title>
        <authorList>
            <person name="Huang H."/>
            <person name="Mo K."/>
            <person name="Hu Y."/>
        </authorList>
    </citation>
    <scope>NUCLEOTIDE SEQUENCE</scope>
    <source>
        <strain evidence="12">IB182493</strain>
    </source>
</reference>